<name>A0A448X675_9PLAT</name>
<dbReference type="Proteomes" id="UP000784294">
    <property type="component" value="Unassembled WGS sequence"/>
</dbReference>
<keyword evidence="2" id="KW-1185">Reference proteome</keyword>
<accession>A0A448X675</accession>
<protein>
    <submittedName>
        <fullName evidence="1">Uncharacterized protein</fullName>
    </submittedName>
</protein>
<dbReference type="EMBL" id="CAAALY010100591">
    <property type="protein sequence ID" value="VEL29138.1"/>
    <property type="molecule type" value="Genomic_DNA"/>
</dbReference>
<evidence type="ECO:0000313" key="2">
    <source>
        <dbReference type="Proteomes" id="UP000784294"/>
    </source>
</evidence>
<reference evidence="1" key="1">
    <citation type="submission" date="2018-11" db="EMBL/GenBank/DDBJ databases">
        <authorList>
            <consortium name="Pathogen Informatics"/>
        </authorList>
    </citation>
    <scope>NUCLEOTIDE SEQUENCE</scope>
</reference>
<proteinExistence type="predicted"/>
<comment type="caution">
    <text evidence="1">The sequence shown here is derived from an EMBL/GenBank/DDBJ whole genome shotgun (WGS) entry which is preliminary data.</text>
</comment>
<dbReference type="AlphaFoldDB" id="A0A448X675"/>
<evidence type="ECO:0000313" key="1">
    <source>
        <dbReference type="EMBL" id="VEL29138.1"/>
    </source>
</evidence>
<sequence>MSFLNLSQPPRRLFVGTGADPRPMLSLPLNPKPDYTSTPAPVFLEDQTSNLVWLIHIGFNWFCIEVEVDLKGYQGPGSSGPPSWSPRVLRLLPIGPQKCVFL</sequence>
<organism evidence="1 2">
    <name type="scientific">Protopolystoma xenopodis</name>
    <dbReference type="NCBI Taxonomy" id="117903"/>
    <lineage>
        <taxon>Eukaryota</taxon>
        <taxon>Metazoa</taxon>
        <taxon>Spiralia</taxon>
        <taxon>Lophotrochozoa</taxon>
        <taxon>Platyhelminthes</taxon>
        <taxon>Monogenea</taxon>
        <taxon>Polyopisthocotylea</taxon>
        <taxon>Polystomatidea</taxon>
        <taxon>Polystomatidae</taxon>
        <taxon>Protopolystoma</taxon>
    </lineage>
</organism>
<gene>
    <name evidence="1" type="ORF">PXEA_LOCUS22578</name>
</gene>